<comment type="caution">
    <text evidence="18">Lacks conserved residue(s) required for the propagation of feature annotation.</text>
</comment>
<dbReference type="GO" id="GO:0006642">
    <property type="term" value="P:triglyceride mobilization"/>
    <property type="evidence" value="ECO:0007669"/>
    <property type="project" value="TreeGrafter"/>
</dbReference>
<keyword evidence="11" id="KW-0427">LDL</keyword>
<dbReference type="SUPFAM" id="SSF56968">
    <property type="entry name" value="Lipovitellin-phosvitin complex, beta-sheet shell regions"/>
    <property type="match status" value="1"/>
</dbReference>
<dbReference type="AlphaFoldDB" id="Q7SYX5"/>
<dbReference type="PANTHER" id="PTHR13769:SF1">
    <property type="entry name" value="APOLIPOPROTEIN B-100"/>
    <property type="match status" value="1"/>
</dbReference>
<evidence type="ECO:0000256" key="5">
    <source>
        <dbReference type="ARBA" id="ARBA00022490"/>
    </source>
</evidence>
<dbReference type="RefSeq" id="NP_001079785.1">
    <property type="nucleotide sequence ID" value="NM_001086316.2"/>
</dbReference>
<feature type="signal peptide" evidence="19">
    <location>
        <begin position="1"/>
        <end position="17"/>
    </location>
</feature>
<feature type="disulfide bond" evidence="18">
    <location>
        <begin position="173"/>
        <end position="199"/>
    </location>
</feature>
<dbReference type="SUPFAM" id="SSF48431">
    <property type="entry name" value="Lipovitellin-phosvitin complex, superhelical domain"/>
    <property type="match status" value="1"/>
</dbReference>
<feature type="chain" id="PRO_5036531159" evidence="19 23">
    <location>
        <begin position="18"/>
        <end position="437"/>
    </location>
</feature>
<dbReference type="GO" id="GO:0034362">
    <property type="term" value="C:low-density lipoprotein particle"/>
    <property type="evidence" value="ECO:0007669"/>
    <property type="project" value="UniProtKB-KW"/>
</dbReference>
<comment type="subcellular location">
    <subcellularLocation>
        <location evidence="1">Cytoplasm</location>
    </subcellularLocation>
    <subcellularLocation>
        <location evidence="2">Lipid droplet</location>
    </subcellularLocation>
    <subcellularLocation>
        <location evidence="3">Secreted</location>
    </subcellularLocation>
</comment>
<dbReference type="FunFam" id="2.30.230.10:FF:000003">
    <property type="entry name" value="Apolipoprotein B"/>
    <property type="match status" value="1"/>
</dbReference>
<dbReference type="SMART" id="SM00638">
    <property type="entry name" value="LPD_N"/>
    <property type="match status" value="1"/>
</dbReference>
<keyword evidence="6" id="KW-0162">Chylomicron</keyword>
<gene>
    <name evidence="23 24" type="primary">apob.L</name>
    <name evidence="23" type="synonym">apob</name>
    <name evidence="23" type="synonym">fldb</name>
    <name evidence="23" type="synonym">ldlcq4</name>
    <name evidence="21" type="synonym">MGC64418</name>
</gene>
<dbReference type="PANTHER" id="PTHR13769">
    <property type="entry name" value="APOLIPOPROTEIN B"/>
    <property type="match status" value="1"/>
</dbReference>
<evidence type="ECO:0000256" key="4">
    <source>
        <dbReference type="ARBA" id="ARBA00022448"/>
    </source>
</evidence>
<evidence type="ECO:0000256" key="8">
    <source>
        <dbReference type="ARBA" id="ARBA00022548"/>
    </source>
</evidence>
<evidence type="ECO:0000256" key="11">
    <source>
        <dbReference type="ARBA" id="ARBA00022710"/>
    </source>
</evidence>
<keyword evidence="9" id="KW-0358">Heparin-binding</keyword>
<protein>
    <submittedName>
        <fullName evidence="23">Apolipoprotein B L homeolog precursor</fullName>
    </submittedName>
    <submittedName>
        <fullName evidence="21">MGC64418 protein</fullName>
    </submittedName>
</protein>
<keyword evidence="15" id="KW-1207">Sterol metabolism</keyword>
<evidence type="ECO:0000313" key="23">
    <source>
        <dbReference type="RefSeq" id="NP_001079785.1"/>
    </source>
</evidence>
<evidence type="ECO:0000256" key="10">
    <source>
        <dbReference type="ARBA" id="ARBA00022677"/>
    </source>
</evidence>
<dbReference type="KEGG" id="xla:379475"/>
<evidence type="ECO:0000256" key="18">
    <source>
        <dbReference type="PROSITE-ProRule" id="PRU00557"/>
    </source>
</evidence>
<keyword evidence="4" id="KW-0813">Transport</keyword>
<evidence type="ECO:0000256" key="12">
    <source>
        <dbReference type="ARBA" id="ARBA00022729"/>
    </source>
</evidence>
<evidence type="ECO:0000256" key="17">
    <source>
        <dbReference type="ARBA" id="ARBA00023313"/>
    </source>
</evidence>
<evidence type="ECO:0000256" key="16">
    <source>
        <dbReference type="ARBA" id="ARBA00023221"/>
    </source>
</evidence>
<evidence type="ECO:0000313" key="21">
    <source>
        <dbReference type="EMBL" id="AAH54229.1"/>
    </source>
</evidence>
<dbReference type="InterPro" id="IPR001747">
    <property type="entry name" value="Vitellogenin_N"/>
</dbReference>
<keyword evidence="8" id="KW-0153">Cholesterol metabolism</keyword>
<evidence type="ECO:0000256" key="13">
    <source>
        <dbReference type="ARBA" id="ARBA00023055"/>
    </source>
</evidence>
<keyword evidence="7" id="KW-0964">Secreted</keyword>
<dbReference type="InterPro" id="IPR015819">
    <property type="entry name" value="Lipid_transp_b-sht_shell"/>
</dbReference>
<dbReference type="GO" id="GO:0034359">
    <property type="term" value="C:mature chylomicron"/>
    <property type="evidence" value="ECO:0007669"/>
    <property type="project" value="TreeGrafter"/>
</dbReference>
<dbReference type="Gene3D" id="1.25.10.20">
    <property type="entry name" value="Vitellinogen, superhelical"/>
    <property type="match status" value="1"/>
</dbReference>
<dbReference type="GO" id="GO:0005811">
    <property type="term" value="C:lipid droplet"/>
    <property type="evidence" value="ECO:0007669"/>
    <property type="project" value="UniProtKB-SubCell"/>
</dbReference>
<dbReference type="Bgee" id="379475">
    <property type="expression patterns" value="Expressed in intestine and 3 other cell types or tissues"/>
</dbReference>
<name>Q7SYX5_XENLA</name>
<evidence type="ECO:0000256" key="7">
    <source>
        <dbReference type="ARBA" id="ARBA00022525"/>
    </source>
</evidence>
<evidence type="ECO:0000313" key="24">
    <source>
        <dbReference type="Xenbase" id="XB-GENE-5872781"/>
    </source>
</evidence>
<keyword evidence="13" id="KW-0445">Lipid transport</keyword>
<dbReference type="Pfam" id="PF01347">
    <property type="entry name" value="Vitellogenin_N"/>
    <property type="match status" value="1"/>
</dbReference>
<dbReference type="GO" id="GO:0120020">
    <property type="term" value="F:cholesterol transfer activity"/>
    <property type="evidence" value="ECO:0007669"/>
    <property type="project" value="TreeGrafter"/>
</dbReference>
<evidence type="ECO:0000313" key="22">
    <source>
        <dbReference type="Proteomes" id="UP000186698"/>
    </source>
</evidence>
<dbReference type="Gene3D" id="2.30.230.10">
    <property type="entry name" value="Lipovitellin, beta-sheet shell regions, chain A"/>
    <property type="match status" value="1"/>
</dbReference>
<keyword evidence="10" id="KW-0551">Lipid droplet</keyword>
<dbReference type="GO" id="GO:0005737">
    <property type="term" value="C:cytoplasm"/>
    <property type="evidence" value="ECO:0007669"/>
    <property type="project" value="UniProtKB-SubCell"/>
</dbReference>
<feature type="domain" description="Vitellogenin" evidence="20">
    <location>
        <begin position="36"/>
        <end position="437"/>
    </location>
</feature>
<sequence length="437" mass="48108">MGNEKLLLLLLLASAFAQEDGSDSQDSTCSKAALKFKPLRKYVYNYEAATTSGVSGTADSQSGSKFSCKIELEVPQPCNFILRVKQCTLREVYGVSSEGKALLKKSKNSDDFSNAMTKYEVKVAVQDGKNVVLYPDQDETLTVLNMKRGILSALLGPDETQETDYVDTVYGKCTSEIKVTSRKGNTPTDVTVERNLKTCDKFTPIRDYVSPLAILKGLNTPLSTLISSSQVCQYSMDSKRRHITEASCVETHIFLPFSHKNQYGMNSKVTQTLKLEEVTKTNSRDFDPDPSVARGLAMDATKTPSKNEEAALEHLQELQKLSTTEQNQQRANRFYKLVTALRGLNNDSLGPLVPRLMQLSSPIALQALTQCGTPECFGGILQVLRSGDISPVISDTVTYGLGLLPSPCTKRVRELLNMAQYQSSRASFYALSHAVSK</sequence>
<evidence type="ECO:0000256" key="3">
    <source>
        <dbReference type="ARBA" id="ARBA00004613"/>
    </source>
</evidence>
<dbReference type="InterPro" id="IPR052418">
    <property type="entry name" value="Apolipoprotein_B"/>
</dbReference>
<evidence type="ECO:0000256" key="1">
    <source>
        <dbReference type="ARBA" id="ARBA00004496"/>
    </source>
</evidence>
<evidence type="ECO:0000256" key="9">
    <source>
        <dbReference type="ARBA" id="ARBA00022674"/>
    </source>
</evidence>
<keyword evidence="17" id="KW-0850">VLDL</keyword>
<dbReference type="CTD" id="379475"/>
<keyword evidence="5" id="KW-0963">Cytoplasm</keyword>
<dbReference type="Xenbase" id="XB-GENE-5872781">
    <property type="gene designation" value="apob.L"/>
</dbReference>
<keyword evidence="22" id="KW-1185">Reference proteome</keyword>
<keyword evidence="16" id="KW-0753">Steroid metabolism</keyword>
<proteinExistence type="evidence at transcript level"/>
<dbReference type="GO" id="GO:0050750">
    <property type="term" value="F:low-density lipoprotein particle receptor binding"/>
    <property type="evidence" value="ECO:0007669"/>
    <property type="project" value="TreeGrafter"/>
</dbReference>
<dbReference type="GO" id="GO:0042632">
    <property type="term" value="P:cholesterol homeostasis"/>
    <property type="evidence" value="ECO:0007669"/>
    <property type="project" value="TreeGrafter"/>
</dbReference>
<evidence type="ECO:0000256" key="2">
    <source>
        <dbReference type="ARBA" id="ARBA00004502"/>
    </source>
</evidence>
<keyword evidence="14" id="KW-0443">Lipid metabolism</keyword>
<dbReference type="GeneID" id="379475"/>
<dbReference type="GO" id="GO:0034361">
    <property type="term" value="C:very-low-density lipoprotein particle"/>
    <property type="evidence" value="ECO:0007669"/>
    <property type="project" value="UniProtKB-KW"/>
</dbReference>
<keyword evidence="18" id="KW-1015">Disulfide bond</keyword>
<dbReference type="OrthoDB" id="6484170at2759"/>
<dbReference type="PROSITE" id="PS51211">
    <property type="entry name" value="VITELLOGENIN"/>
    <property type="match status" value="1"/>
</dbReference>
<dbReference type="InterPro" id="IPR015816">
    <property type="entry name" value="Vitellinogen_b-sht_N"/>
</dbReference>
<reference evidence="23" key="1">
    <citation type="journal article" date="2002" name="Dev. Dyn.">
        <title>Genetic and genomic tools for Xenopus research: The NIH Xenopus initiative.</title>
        <authorList>
            <person name="Klein S.L."/>
            <person name="Strausberg R.L."/>
            <person name="Wagner L."/>
            <person name="Pontius J."/>
            <person name="Clifton S.W."/>
            <person name="Richardson P."/>
        </authorList>
    </citation>
    <scope>NUCLEOTIDE SEQUENCE</scope>
</reference>
<accession>Q7SYX5</accession>
<reference evidence="21" key="2">
    <citation type="submission" date="2003-06" db="EMBL/GenBank/DDBJ databases">
        <authorList>
            <consortium name="NIH - Xenopus Gene Collection (XGC) project"/>
        </authorList>
    </citation>
    <scope>NUCLEOTIDE SEQUENCE [LARGE SCALE MRNA]</scope>
    <source>
        <tissue evidence="21">Whole</tissue>
    </source>
</reference>
<keyword evidence="12 19" id="KW-0732">Signal</keyword>
<evidence type="ECO:0000256" key="19">
    <source>
        <dbReference type="SAM" id="SignalP"/>
    </source>
</evidence>
<evidence type="ECO:0000259" key="20">
    <source>
        <dbReference type="PROSITE" id="PS51211"/>
    </source>
</evidence>
<dbReference type="InterPro" id="IPR011030">
    <property type="entry name" value="Lipovitellin_superhlx_dom"/>
</dbReference>
<dbReference type="EMBL" id="BC054229">
    <property type="protein sequence ID" value="AAH54229.1"/>
    <property type="molecule type" value="mRNA"/>
</dbReference>
<dbReference type="AGR" id="Xenbase:XB-GENE-5872781"/>
<dbReference type="DNASU" id="379475"/>
<evidence type="ECO:0000256" key="6">
    <source>
        <dbReference type="ARBA" id="ARBA00022513"/>
    </source>
</evidence>
<dbReference type="GO" id="GO:0030301">
    <property type="term" value="P:cholesterol transport"/>
    <property type="evidence" value="ECO:0007669"/>
    <property type="project" value="TreeGrafter"/>
</dbReference>
<dbReference type="GO" id="GO:0008201">
    <property type="term" value="F:heparin binding"/>
    <property type="evidence" value="ECO:0007669"/>
    <property type="project" value="UniProtKB-KW"/>
</dbReference>
<reference evidence="23" key="3">
    <citation type="submission" date="2025-04" db="UniProtKB">
        <authorList>
            <consortium name="RefSeq"/>
        </authorList>
    </citation>
    <scope>IDENTIFICATION</scope>
</reference>
<dbReference type="Proteomes" id="UP000186698">
    <property type="component" value="Chromosome 5L"/>
</dbReference>
<dbReference type="GO" id="GO:0042953">
    <property type="term" value="P:lipoprotein transport"/>
    <property type="evidence" value="ECO:0007669"/>
    <property type="project" value="TreeGrafter"/>
</dbReference>
<organism evidence="21">
    <name type="scientific">Xenopus laevis</name>
    <name type="common">African clawed frog</name>
    <dbReference type="NCBI Taxonomy" id="8355"/>
    <lineage>
        <taxon>Eukaryota</taxon>
        <taxon>Metazoa</taxon>
        <taxon>Chordata</taxon>
        <taxon>Craniata</taxon>
        <taxon>Vertebrata</taxon>
        <taxon>Euteleostomi</taxon>
        <taxon>Amphibia</taxon>
        <taxon>Batrachia</taxon>
        <taxon>Anura</taxon>
        <taxon>Pipoidea</taxon>
        <taxon>Pipidae</taxon>
        <taxon>Xenopodinae</taxon>
        <taxon>Xenopus</taxon>
        <taxon>Xenopus</taxon>
    </lineage>
</organism>
<dbReference type="GO" id="GO:0008203">
    <property type="term" value="P:cholesterol metabolic process"/>
    <property type="evidence" value="ECO:0007669"/>
    <property type="project" value="UniProtKB-KW"/>
</dbReference>
<evidence type="ECO:0000256" key="14">
    <source>
        <dbReference type="ARBA" id="ARBA00023098"/>
    </source>
</evidence>
<evidence type="ECO:0000256" key="15">
    <source>
        <dbReference type="ARBA" id="ARBA00023166"/>
    </source>
</evidence>